<dbReference type="CDD" id="cd22343">
    <property type="entry name" value="PDDEXK_lambda_exonuclease-like"/>
    <property type="match status" value="1"/>
</dbReference>
<dbReference type="InterPro" id="IPR051703">
    <property type="entry name" value="NF-kappa-B_Signaling_Reg"/>
</dbReference>
<name>A0A6C0F7E0_9ZZZZ</name>
<dbReference type="AlphaFoldDB" id="A0A6C0F7E0"/>
<evidence type="ECO:0000259" key="2">
    <source>
        <dbReference type="Pfam" id="PF09588"/>
    </source>
</evidence>
<accession>A0A6C0F7E0</accession>
<dbReference type="PANTHER" id="PTHR46609:SF6">
    <property type="entry name" value="EXONUCLEASE, PHAGE-TYPE_RECB, C-TERMINAL DOMAIN-CONTAINING PROTEIN-RELATED"/>
    <property type="match status" value="1"/>
</dbReference>
<protein>
    <recommendedName>
        <fullName evidence="2">YqaJ viral recombinase domain-containing protein</fullName>
    </recommendedName>
</protein>
<dbReference type="SUPFAM" id="SSF52980">
    <property type="entry name" value="Restriction endonuclease-like"/>
    <property type="match status" value="1"/>
</dbReference>
<dbReference type="EMBL" id="MN738820">
    <property type="protein sequence ID" value="QHT37737.1"/>
    <property type="molecule type" value="Genomic_DNA"/>
</dbReference>
<proteinExistence type="predicted"/>
<dbReference type="InterPro" id="IPR011604">
    <property type="entry name" value="PDDEXK-like_dom_sf"/>
</dbReference>
<organism evidence="3">
    <name type="scientific">viral metagenome</name>
    <dbReference type="NCBI Taxonomy" id="1070528"/>
    <lineage>
        <taxon>unclassified sequences</taxon>
        <taxon>metagenomes</taxon>
        <taxon>organismal metagenomes</taxon>
    </lineage>
</organism>
<sequence>MNIDSDYVNSNSTSMDSIDLPKVESVTISEDEWIELTITIQELVNDILEENIIRISNANVYKEITQAVIDVLFETLAHLFTEEDEIFEDIQELAEQMVEMEIERSDIPKRSLTMTLDNLEQQTEEVKIQLENTIEQLRNIPQPQQKTTEWYQFRYNLISASNLWKALGSEAQRNSLIYEKCKPLDIEKIEQSNGNVYGSMHWGVKYEPVTVQVYEDMYQTKIEEFGCIQHPKYNFIGASPDGINIEPNSNRFGRMLEIKNIVNREITGIPKTEYWIQTQIQMETCNLDLCDFVETKFNEYEENDFYEDKTHDYKGVILHFVERPEIESDILIYKPSFPKYIYKPLSIENKKKSIDTWVENIKNEQNEDNYALFSINYWYMEEFSCVLIERNRKWFENAVKHIEHTWDTILKERVDGYEHRAAKKRVPKINVFMDASSNSYVTNIQKKQTACLIRLDEEGNIYNKEDS</sequence>
<keyword evidence="1" id="KW-0175">Coiled coil</keyword>
<feature type="domain" description="YqaJ viral recombinase" evidence="2">
    <location>
        <begin position="149"/>
        <end position="284"/>
    </location>
</feature>
<dbReference type="InterPro" id="IPR011335">
    <property type="entry name" value="Restrct_endonuc-II-like"/>
</dbReference>
<reference evidence="3" key="1">
    <citation type="journal article" date="2020" name="Nature">
        <title>Giant virus diversity and host interactions through global metagenomics.</title>
        <authorList>
            <person name="Schulz F."/>
            <person name="Roux S."/>
            <person name="Paez-Espino D."/>
            <person name="Jungbluth S."/>
            <person name="Walsh D.A."/>
            <person name="Denef V.J."/>
            <person name="McMahon K.D."/>
            <person name="Konstantinidis K.T."/>
            <person name="Eloe-Fadrosh E.A."/>
            <person name="Kyrpides N.C."/>
            <person name="Woyke T."/>
        </authorList>
    </citation>
    <scope>NUCLEOTIDE SEQUENCE</scope>
    <source>
        <strain evidence="3">GVMAG-S-ERX556049-19</strain>
    </source>
</reference>
<dbReference type="PANTHER" id="PTHR46609">
    <property type="entry name" value="EXONUCLEASE, PHAGE-TYPE/RECB, C-TERMINAL DOMAIN-CONTAINING PROTEIN"/>
    <property type="match status" value="1"/>
</dbReference>
<dbReference type="Pfam" id="PF09588">
    <property type="entry name" value="YqaJ"/>
    <property type="match status" value="1"/>
</dbReference>
<feature type="coiled-coil region" evidence="1">
    <location>
        <begin position="83"/>
        <end position="140"/>
    </location>
</feature>
<evidence type="ECO:0000256" key="1">
    <source>
        <dbReference type="SAM" id="Coils"/>
    </source>
</evidence>
<dbReference type="InterPro" id="IPR019080">
    <property type="entry name" value="YqaJ_viral_recombinase"/>
</dbReference>
<evidence type="ECO:0000313" key="3">
    <source>
        <dbReference type="EMBL" id="QHT37737.1"/>
    </source>
</evidence>
<dbReference type="Gene3D" id="3.90.320.10">
    <property type="match status" value="1"/>
</dbReference>